<gene>
    <name evidence="4" type="ORF">SAMN04489812_5238</name>
</gene>
<keyword evidence="5" id="KW-1185">Reference proteome</keyword>
<dbReference type="Proteomes" id="UP000199103">
    <property type="component" value="Chromosome I"/>
</dbReference>
<sequence>MSDAQQTDQPAYRRSAGTARGEARRLELLDKVTDDLADNGLTDYSLRRAARAAGTTHKVILYHFDGLEDLLAQALTRLRRRRVDNVLAAAIREHDTLAERIRRVWPVLADDASGLRVIDQAIGLAMYDPERYAHLATDAAAQYLDALLKMCPESWSAARKREVAELILATMRGFLAEWRTTRDAERIEAGMAGLIRALEREEAAE</sequence>
<dbReference type="AlphaFoldDB" id="A0A1H1ZIR4"/>
<dbReference type="PROSITE" id="PS50977">
    <property type="entry name" value="HTH_TETR_2"/>
    <property type="match status" value="1"/>
</dbReference>
<evidence type="ECO:0000256" key="1">
    <source>
        <dbReference type="ARBA" id="ARBA00023125"/>
    </source>
</evidence>
<keyword evidence="1 2" id="KW-0238">DNA-binding</keyword>
<dbReference type="RefSeq" id="WP_091529086.1">
    <property type="nucleotide sequence ID" value="NZ_LT629772.1"/>
</dbReference>
<protein>
    <recommendedName>
        <fullName evidence="3">HTH tetR-type domain-containing protein</fullName>
    </recommendedName>
</protein>
<name>A0A1H1ZIR4_9ACTN</name>
<dbReference type="OrthoDB" id="5112469at2"/>
<dbReference type="STRING" id="630515.SAMN04489812_5238"/>
<dbReference type="EMBL" id="LT629772">
    <property type="protein sequence ID" value="SDT33362.1"/>
    <property type="molecule type" value="Genomic_DNA"/>
</dbReference>
<dbReference type="SUPFAM" id="SSF46689">
    <property type="entry name" value="Homeodomain-like"/>
    <property type="match status" value="1"/>
</dbReference>
<accession>A0A1H1ZIR4</accession>
<evidence type="ECO:0000313" key="5">
    <source>
        <dbReference type="Proteomes" id="UP000199103"/>
    </source>
</evidence>
<evidence type="ECO:0000313" key="4">
    <source>
        <dbReference type="EMBL" id="SDT33362.1"/>
    </source>
</evidence>
<dbReference type="GO" id="GO:0003677">
    <property type="term" value="F:DNA binding"/>
    <property type="evidence" value="ECO:0007669"/>
    <property type="project" value="UniProtKB-UniRule"/>
</dbReference>
<reference evidence="4 5" key="1">
    <citation type="submission" date="2016-10" db="EMBL/GenBank/DDBJ databases">
        <authorList>
            <person name="de Groot N.N."/>
        </authorList>
    </citation>
    <scope>NUCLEOTIDE SEQUENCE [LARGE SCALE GENOMIC DNA]</scope>
    <source>
        <strain evidence="4 5">DSM 21800</strain>
    </source>
</reference>
<evidence type="ECO:0000256" key="2">
    <source>
        <dbReference type="PROSITE-ProRule" id="PRU00335"/>
    </source>
</evidence>
<feature type="domain" description="HTH tetR-type" evidence="3">
    <location>
        <begin position="22"/>
        <end position="82"/>
    </location>
</feature>
<feature type="DNA-binding region" description="H-T-H motif" evidence="2">
    <location>
        <begin position="45"/>
        <end position="64"/>
    </location>
</feature>
<dbReference type="Gene3D" id="1.10.357.10">
    <property type="entry name" value="Tetracycline Repressor, domain 2"/>
    <property type="match status" value="1"/>
</dbReference>
<dbReference type="InterPro" id="IPR001647">
    <property type="entry name" value="HTH_TetR"/>
</dbReference>
<organism evidence="4 5">
    <name type="scientific">Microlunatus soli</name>
    <dbReference type="NCBI Taxonomy" id="630515"/>
    <lineage>
        <taxon>Bacteria</taxon>
        <taxon>Bacillati</taxon>
        <taxon>Actinomycetota</taxon>
        <taxon>Actinomycetes</taxon>
        <taxon>Propionibacteriales</taxon>
        <taxon>Propionibacteriaceae</taxon>
        <taxon>Microlunatus</taxon>
    </lineage>
</organism>
<dbReference type="InterPro" id="IPR009057">
    <property type="entry name" value="Homeodomain-like_sf"/>
</dbReference>
<proteinExistence type="predicted"/>
<evidence type="ECO:0000259" key="3">
    <source>
        <dbReference type="PROSITE" id="PS50977"/>
    </source>
</evidence>